<proteinExistence type="predicted"/>
<sequence length="125" mass="14608">MISFFRFDTNEEKHALLDRARNVALTAILRYEIAWDKIQFIQLSDTITYKLEATPQESYLLRIHSDRCSRDEIASELAFLQMLHYSKELMVPTGVASKVGSSIKQRPIRLLLKLPGWREMLIHMV</sequence>
<evidence type="ECO:0000313" key="1">
    <source>
        <dbReference type="EMBL" id="EPY05267.1"/>
    </source>
</evidence>
<dbReference type="EMBL" id="ATMT01000069">
    <property type="protein sequence ID" value="EPY05267.1"/>
    <property type="molecule type" value="Genomic_DNA"/>
</dbReference>
<dbReference type="RefSeq" id="WP_021261502.1">
    <property type="nucleotide sequence ID" value="NZ_ATMT01000069.1"/>
</dbReference>
<dbReference type="PATRIC" id="fig|1117108.3.peg.4408"/>
<gene>
    <name evidence="1" type="ORF">PAALTS15_21378</name>
</gene>
<protein>
    <submittedName>
        <fullName evidence="1">Aminoglycoside phosphotransferase</fullName>
    </submittedName>
</protein>
<comment type="caution">
    <text evidence="1">The sequence shown here is derived from an EMBL/GenBank/DDBJ whole genome shotgun (WGS) entry which is preliminary data.</text>
</comment>
<dbReference type="GO" id="GO:0016740">
    <property type="term" value="F:transferase activity"/>
    <property type="evidence" value="ECO:0007669"/>
    <property type="project" value="UniProtKB-KW"/>
</dbReference>
<accession>S9SHF6</accession>
<dbReference type="AlphaFoldDB" id="S9SHF6"/>
<reference evidence="1 2" key="1">
    <citation type="submission" date="2013-05" db="EMBL/GenBank/DDBJ databases">
        <authorList>
            <person name="Strain E.A."/>
            <person name="Brown E."/>
            <person name="Allard M.W."/>
            <person name="Luo Y.L."/>
        </authorList>
    </citation>
    <scope>NUCLEOTIDE SEQUENCE [LARGE SCALE GENOMIC DNA]</scope>
    <source>
        <strain evidence="1 2">TS-15</strain>
    </source>
</reference>
<name>S9SHF6_PAEAL</name>
<organism evidence="1 2">
    <name type="scientific">Paenibacillus alvei TS-15</name>
    <dbReference type="NCBI Taxonomy" id="1117108"/>
    <lineage>
        <taxon>Bacteria</taxon>
        <taxon>Bacillati</taxon>
        <taxon>Bacillota</taxon>
        <taxon>Bacilli</taxon>
        <taxon>Bacillales</taxon>
        <taxon>Paenibacillaceae</taxon>
        <taxon>Paenibacillus</taxon>
    </lineage>
</organism>
<evidence type="ECO:0000313" key="2">
    <source>
        <dbReference type="Proteomes" id="UP000015344"/>
    </source>
</evidence>
<keyword evidence="1" id="KW-0808">Transferase</keyword>
<dbReference type="Proteomes" id="UP000015344">
    <property type="component" value="Unassembled WGS sequence"/>
</dbReference>
<dbReference type="eggNOG" id="COG2334">
    <property type="taxonomic scope" value="Bacteria"/>
</dbReference>